<evidence type="ECO:0000256" key="1">
    <source>
        <dbReference type="SAM" id="Phobius"/>
    </source>
</evidence>
<dbReference type="RefSeq" id="WP_073073677.1">
    <property type="nucleotide sequence ID" value="NZ_FQXN01000005.1"/>
</dbReference>
<keyword evidence="3" id="KW-1185">Reference proteome</keyword>
<feature type="transmembrane region" description="Helical" evidence="1">
    <location>
        <begin position="188"/>
        <end position="206"/>
    </location>
</feature>
<feature type="transmembrane region" description="Helical" evidence="1">
    <location>
        <begin position="77"/>
        <end position="97"/>
    </location>
</feature>
<dbReference type="PANTHER" id="PTHR37305:SF1">
    <property type="entry name" value="MEMBRANE PROTEIN"/>
    <property type="match status" value="1"/>
</dbReference>
<dbReference type="EMBL" id="FQXN01000005">
    <property type="protein sequence ID" value="SHH53288.1"/>
    <property type="molecule type" value="Genomic_DNA"/>
</dbReference>
<dbReference type="PANTHER" id="PTHR37305">
    <property type="entry name" value="INTEGRAL MEMBRANE PROTEIN-RELATED"/>
    <property type="match status" value="1"/>
</dbReference>
<name>A0A1M5TRJ2_9BACT</name>
<dbReference type="GO" id="GO:0140359">
    <property type="term" value="F:ABC-type transporter activity"/>
    <property type="evidence" value="ECO:0007669"/>
    <property type="project" value="InterPro"/>
</dbReference>
<feature type="transmembrane region" description="Helical" evidence="1">
    <location>
        <begin position="157"/>
        <end position="181"/>
    </location>
</feature>
<feature type="transmembrane region" description="Helical" evidence="1">
    <location>
        <begin position="237"/>
        <end position="259"/>
    </location>
</feature>
<organism evidence="2 3">
    <name type="scientific">Thermosipho atlanticus DSM 15807</name>
    <dbReference type="NCBI Taxonomy" id="1123380"/>
    <lineage>
        <taxon>Bacteria</taxon>
        <taxon>Thermotogati</taxon>
        <taxon>Thermotogota</taxon>
        <taxon>Thermotogae</taxon>
        <taxon>Thermotogales</taxon>
        <taxon>Fervidobacteriaceae</taxon>
        <taxon>Thermosipho</taxon>
    </lineage>
</organism>
<evidence type="ECO:0000313" key="2">
    <source>
        <dbReference type="EMBL" id="SHH53288.1"/>
    </source>
</evidence>
<protein>
    <submittedName>
        <fullName evidence="2">ABC-2 type transport system permease protein</fullName>
    </submittedName>
</protein>
<dbReference type="OrthoDB" id="9800309at2"/>
<feature type="transmembrane region" description="Helical" evidence="1">
    <location>
        <begin position="12"/>
        <end position="32"/>
    </location>
</feature>
<feature type="transmembrane region" description="Helical" evidence="1">
    <location>
        <begin position="118"/>
        <end position="145"/>
    </location>
</feature>
<accession>A0A1M5TRJ2</accession>
<evidence type="ECO:0000313" key="3">
    <source>
        <dbReference type="Proteomes" id="UP000242592"/>
    </source>
</evidence>
<dbReference type="Pfam" id="PF12679">
    <property type="entry name" value="ABC2_membrane_2"/>
    <property type="match status" value="1"/>
</dbReference>
<keyword evidence="1" id="KW-1133">Transmembrane helix</keyword>
<keyword evidence="1" id="KW-0472">Membrane</keyword>
<dbReference type="Proteomes" id="UP000242592">
    <property type="component" value="Unassembled WGS sequence"/>
</dbReference>
<sequence length="266" mass="31081">MNLIRKEIKYTFKNLIIWSVVIILFNLMYSSFTDLIIQQNSPLTFFLEKMPETLLNALNMDISIMSKPEGLFGTEGMTFMFIFFGIFSSTLANKLFAGEYDHKTIEYLLVKPFPRRKIFLYKIFALSTNLILLFFIFSVSLLSFFKIFVRGNYSNRILISFSVYLLVTAFFFAALAVFLSLLVKNRKLTNSLSLGILFFMYFGYSISKGVKHMEFLRKISVFYYMPVIETIKNNKGFYFNSLMILLVSFFIFAISAKIFETQDIKI</sequence>
<reference evidence="3" key="1">
    <citation type="submission" date="2016-11" db="EMBL/GenBank/DDBJ databases">
        <authorList>
            <person name="Varghese N."/>
            <person name="Submissions S."/>
        </authorList>
    </citation>
    <scope>NUCLEOTIDE SEQUENCE [LARGE SCALE GENOMIC DNA]</scope>
    <source>
        <strain evidence="3">DSM 15807</strain>
    </source>
</reference>
<dbReference type="STRING" id="1123380.SAMN02745199_1470"/>
<keyword evidence="1" id="KW-0812">Transmembrane</keyword>
<dbReference type="GO" id="GO:0005886">
    <property type="term" value="C:plasma membrane"/>
    <property type="evidence" value="ECO:0007669"/>
    <property type="project" value="UniProtKB-SubCell"/>
</dbReference>
<proteinExistence type="predicted"/>
<gene>
    <name evidence="2" type="ORF">SAMN02745199_1470</name>
</gene>
<dbReference type="AlphaFoldDB" id="A0A1M5TRJ2"/>